<evidence type="ECO:0000259" key="5">
    <source>
        <dbReference type="PROSITE" id="PS01124"/>
    </source>
</evidence>
<dbReference type="PANTHER" id="PTHR43280">
    <property type="entry name" value="ARAC-FAMILY TRANSCRIPTIONAL REGULATOR"/>
    <property type="match status" value="1"/>
</dbReference>
<evidence type="ECO:0000256" key="1">
    <source>
        <dbReference type="ARBA" id="ARBA00023015"/>
    </source>
</evidence>
<name>A0ABT4GGL2_9BACL</name>
<evidence type="ECO:0000256" key="3">
    <source>
        <dbReference type="ARBA" id="ARBA00023163"/>
    </source>
</evidence>
<keyword evidence="3" id="KW-0804">Transcription</keyword>
<dbReference type="PROSITE" id="PS01124">
    <property type="entry name" value="HTH_ARAC_FAMILY_2"/>
    <property type="match status" value="1"/>
</dbReference>
<dbReference type="Gene3D" id="1.10.10.60">
    <property type="entry name" value="Homeodomain-like"/>
    <property type="match status" value="2"/>
</dbReference>
<dbReference type="RefSeq" id="WP_029199049.1">
    <property type="nucleotide sequence ID" value="NZ_JAMDMW010000104.1"/>
</dbReference>
<feature type="modified residue" description="4-aspartylphosphate" evidence="4">
    <location>
        <position position="55"/>
    </location>
</feature>
<dbReference type="SMART" id="SM00448">
    <property type="entry name" value="REC"/>
    <property type="match status" value="1"/>
</dbReference>
<dbReference type="SUPFAM" id="SSF52172">
    <property type="entry name" value="CheY-like"/>
    <property type="match status" value="1"/>
</dbReference>
<keyword evidence="8" id="KW-1185">Reference proteome</keyword>
<dbReference type="CDD" id="cd17536">
    <property type="entry name" value="REC_YesN-like"/>
    <property type="match status" value="1"/>
</dbReference>
<gene>
    <name evidence="7" type="ORF">M5X19_20840</name>
</gene>
<dbReference type="InterPro" id="IPR009057">
    <property type="entry name" value="Homeodomain-like_sf"/>
</dbReference>
<dbReference type="Gene3D" id="3.40.50.2300">
    <property type="match status" value="1"/>
</dbReference>
<dbReference type="InterPro" id="IPR018060">
    <property type="entry name" value="HTH_AraC"/>
</dbReference>
<comment type="caution">
    <text evidence="7">The sequence shown here is derived from an EMBL/GenBank/DDBJ whole genome shotgun (WGS) entry which is preliminary data.</text>
</comment>
<dbReference type="SMART" id="SM00342">
    <property type="entry name" value="HTH_ARAC"/>
    <property type="match status" value="1"/>
</dbReference>
<feature type="domain" description="HTH araC/xylS-type" evidence="5">
    <location>
        <begin position="412"/>
        <end position="510"/>
    </location>
</feature>
<dbReference type="SUPFAM" id="SSF46689">
    <property type="entry name" value="Homeodomain-like"/>
    <property type="match status" value="2"/>
</dbReference>
<evidence type="ECO:0000313" key="7">
    <source>
        <dbReference type="EMBL" id="MCY9695330.1"/>
    </source>
</evidence>
<evidence type="ECO:0000256" key="2">
    <source>
        <dbReference type="ARBA" id="ARBA00023125"/>
    </source>
</evidence>
<dbReference type="PRINTS" id="PR00032">
    <property type="entry name" value="HTHARAC"/>
</dbReference>
<reference evidence="7 8" key="1">
    <citation type="submission" date="2022-05" db="EMBL/GenBank/DDBJ databases">
        <title>Genome Sequencing of Bee-Associated Microbes.</title>
        <authorList>
            <person name="Dunlap C."/>
        </authorList>
    </citation>
    <scope>NUCLEOTIDE SEQUENCE [LARGE SCALE GENOMIC DNA]</scope>
    <source>
        <strain evidence="7 8">NRRL B-14421</strain>
    </source>
</reference>
<protein>
    <submittedName>
        <fullName evidence="7">Response regulator</fullName>
    </submittedName>
</protein>
<evidence type="ECO:0000256" key="4">
    <source>
        <dbReference type="PROSITE-ProRule" id="PRU00169"/>
    </source>
</evidence>
<keyword evidence="1" id="KW-0805">Transcription regulation</keyword>
<dbReference type="InterPro" id="IPR011006">
    <property type="entry name" value="CheY-like_superfamily"/>
</dbReference>
<dbReference type="PROSITE" id="PS50110">
    <property type="entry name" value="RESPONSE_REGULATORY"/>
    <property type="match status" value="1"/>
</dbReference>
<accession>A0ABT4GGL2</accession>
<proteinExistence type="predicted"/>
<feature type="domain" description="Response regulatory" evidence="6">
    <location>
        <begin position="3"/>
        <end position="120"/>
    </location>
</feature>
<dbReference type="InterPro" id="IPR020449">
    <property type="entry name" value="Tscrpt_reg_AraC-type_HTH"/>
</dbReference>
<dbReference type="Pfam" id="PF12833">
    <property type="entry name" value="HTH_18"/>
    <property type="match status" value="1"/>
</dbReference>
<dbReference type="Proteomes" id="UP001527099">
    <property type="component" value="Unassembled WGS sequence"/>
</dbReference>
<evidence type="ECO:0000259" key="6">
    <source>
        <dbReference type="PROSITE" id="PS50110"/>
    </source>
</evidence>
<organism evidence="7 8">
    <name type="scientific">Paenibacillus alginolyticus</name>
    <dbReference type="NCBI Taxonomy" id="59839"/>
    <lineage>
        <taxon>Bacteria</taxon>
        <taxon>Bacillati</taxon>
        <taxon>Bacillota</taxon>
        <taxon>Bacilli</taxon>
        <taxon>Bacillales</taxon>
        <taxon>Paenibacillaceae</taxon>
        <taxon>Paenibacillus</taxon>
    </lineage>
</organism>
<keyword evidence="2" id="KW-0238">DNA-binding</keyword>
<keyword evidence="4" id="KW-0597">Phosphoprotein</keyword>
<dbReference type="Pfam" id="PF00072">
    <property type="entry name" value="Response_reg"/>
    <property type="match status" value="1"/>
</dbReference>
<sequence length="514" mass="58884">MTRILLVEDEPLFRKGLAKMIAESGTSWNVCGEAENGQEAERWIAELQPDLVITDIRMPLMDGLELLKRVKTHFPEIEVIVITGYQDFQYAQAALRYGALDLLVKPCSKQDMYGALEKVSVLMSDKQARLRKEASENQLLLENTIRAMMLRFPYPMESVLHLRGKLQNCKFVLFQITDYFPIQKQYLKRDVPLLQFAVLNIISEILDAYEISGTLLLIESGRFALFVKQDVEAQTLCKEACETIQQLLGLNVRAFEAGLIHNPIELPDLYESMLTNAGIDQPASPGKGHDVEPALQINRAKVQLVSAQMGAFLLAGQSDSLKQYLEQLMKDICRMHADICKIEALSLSFAMQETARKQLEQDHNPQALSDRISKLHDCSSTEEVYDWMRDETDLFMNTFFEWQYKYSAKTVSRAIHFMKEHFSEQLSLQHVASQIHLNPAYFSHLFKKETGRSFVTYLIELRMEKAKQLLSNTDMSVTEISGHVGYDLPNYFAKLFKQFTGCSPKEYRKLSEVN</sequence>
<dbReference type="InterPro" id="IPR001789">
    <property type="entry name" value="Sig_transdc_resp-reg_receiver"/>
</dbReference>
<dbReference type="PANTHER" id="PTHR43280:SF28">
    <property type="entry name" value="HTH-TYPE TRANSCRIPTIONAL ACTIVATOR RHAS"/>
    <property type="match status" value="1"/>
</dbReference>
<evidence type="ECO:0000313" key="8">
    <source>
        <dbReference type="Proteomes" id="UP001527099"/>
    </source>
</evidence>
<dbReference type="EMBL" id="JAMDMX010000067">
    <property type="protein sequence ID" value="MCY9695330.1"/>
    <property type="molecule type" value="Genomic_DNA"/>
</dbReference>